<dbReference type="STRING" id="742726.HMPREF9448_00896"/>
<dbReference type="OrthoDB" id="975232at2"/>
<feature type="chain" id="PRO_5003841391" evidence="1">
    <location>
        <begin position="19"/>
        <end position="322"/>
    </location>
</feature>
<proteinExistence type="predicted"/>
<sequence length="322" mass="35486">MRKILLVFAVCVCSAVFAENIVLDLSNPGDFPIEYDETGLWADVFNNDAIVYSQEFMFSHASPYSNYSNGFFASKVTAISASAGTDDQWGCMAKGGFAGEGTPYLGAYWDAYTESTSDAKTCEVYTSAPYYAVGCYVCNNPYVYYAIEKGNPYSTKFEQGDWFKLVAHGIDEQGTETGTVEYYLADFRSENADDWKLNDTWEWVDLSELGQIASIYFTMESSDVGDYGINTPTYFCLDKLTVSTEPSSVEESVVAQVKVYYDRSNGTVRVESAQLVEAAVYNMSGTLVMKQLVEGSGAIDMSAYPAGVYVVRCGGYSIKIVK</sequence>
<evidence type="ECO:0000313" key="3">
    <source>
        <dbReference type="Proteomes" id="UP000006044"/>
    </source>
</evidence>
<dbReference type="Proteomes" id="UP000006044">
    <property type="component" value="Unassembled WGS sequence"/>
</dbReference>
<keyword evidence="3" id="KW-1185">Reference proteome</keyword>
<reference evidence="2 3" key="1">
    <citation type="submission" date="2012-08" db="EMBL/GenBank/DDBJ databases">
        <title>The Genome Sequence of Barnesiella intestinihominis YIT 11860.</title>
        <authorList>
            <consortium name="The Broad Institute Genome Sequencing Platform"/>
            <person name="Earl A."/>
            <person name="Ward D."/>
            <person name="Feldgarden M."/>
            <person name="Gevers D."/>
            <person name="Morotomi M."/>
            <person name="Walker B."/>
            <person name="Young S.K."/>
            <person name="Zeng Q."/>
            <person name="Gargeya S."/>
            <person name="Fitzgerald M."/>
            <person name="Haas B."/>
            <person name="Abouelleil A."/>
            <person name="Alvarado L."/>
            <person name="Arachchi H.M."/>
            <person name="Berlin A.M."/>
            <person name="Chapman S.B."/>
            <person name="Goldberg J."/>
            <person name="Griggs A."/>
            <person name="Gujja S."/>
            <person name="Hansen M."/>
            <person name="Howarth C."/>
            <person name="Imamovic A."/>
            <person name="Larimer J."/>
            <person name="McCowen C."/>
            <person name="Montmayeur A."/>
            <person name="Murphy C."/>
            <person name="Neiman D."/>
            <person name="Pearson M."/>
            <person name="Priest M."/>
            <person name="Roberts A."/>
            <person name="Saif S."/>
            <person name="Shea T."/>
            <person name="Sisk P."/>
            <person name="Sykes S."/>
            <person name="Wortman J."/>
            <person name="Nusbaum C."/>
            <person name="Birren B."/>
        </authorList>
    </citation>
    <scope>NUCLEOTIDE SEQUENCE [LARGE SCALE GENOMIC DNA]</scope>
    <source>
        <strain evidence="2 3">YIT 11860</strain>
    </source>
</reference>
<dbReference type="NCBIfam" id="TIGR04183">
    <property type="entry name" value="Por_Secre_tail"/>
    <property type="match status" value="1"/>
</dbReference>
<organism evidence="2 3">
    <name type="scientific">Barnesiella intestinihominis YIT 11860</name>
    <dbReference type="NCBI Taxonomy" id="742726"/>
    <lineage>
        <taxon>Bacteria</taxon>
        <taxon>Pseudomonadati</taxon>
        <taxon>Bacteroidota</taxon>
        <taxon>Bacteroidia</taxon>
        <taxon>Bacteroidales</taxon>
        <taxon>Barnesiellaceae</taxon>
        <taxon>Barnesiella</taxon>
    </lineage>
</organism>
<accession>K0XMV3</accession>
<gene>
    <name evidence="2" type="ORF">HMPREF9448_00896</name>
</gene>
<dbReference type="RefSeq" id="WP_008861389.1">
    <property type="nucleotide sequence ID" value="NZ_JH815203.1"/>
</dbReference>
<dbReference type="eggNOG" id="ENOG50335UT">
    <property type="taxonomic scope" value="Bacteria"/>
</dbReference>
<dbReference type="EMBL" id="ADLE01000007">
    <property type="protein sequence ID" value="EJZ65165.1"/>
    <property type="molecule type" value="Genomic_DNA"/>
</dbReference>
<protein>
    <submittedName>
        <fullName evidence="2">Por secretion system C-terminal sorting domain-containing protein</fullName>
    </submittedName>
</protein>
<keyword evidence="1" id="KW-0732">Signal</keyword>
<dbReference type="InterPro" id="IPR026444">
    <property type="entry name" value="Secre_tail"/>
</dbReference>
<dbReference type="Pfam" id="PF14717">
    <property type="entry name" value="DUF4465"/>
    <property type="match status" value="1"/>
</dbReference>
<evidence type="ECO:0000313" key="2">
    <source>
        <dbReference type="EMBL" id="EJZ65165.1"/>
    </source>
</evidence>
<comment type="caution">
    <text evidence="2">The sequence shown here is derived from an EMBL/GenBank/DDBJ whole genome shotgun (WGS) entry which is preliminary data.</text>
</comment>
<dbReference type="Gene3D" id="2.60.120.1350">
    <property type="entry name" value="Protein of unknown function DUF4465"/>
    <property type="match status" value="1"/>
</dbReference>
<dbReference type="GeneID" id="77850053"/>
<dbReference type="AlphaFoldDB" id="K0XMV3"/>
<evidence type="ECO:0000256" key="1">
    <source>
        <dbReference type="SAM" id="SignalP"/>
    </source>
</evidence>
<feature type="signal peptide" evidence="1">
    <location>
        <begin position="1"/>
        <end position="18"/>
    </location>
</feature>
<name>K0XMV3_9BACT</name>
<dbReference type="InterPro" id="IPR027828">
    <property type="entry name" value="DUF4465"/>
</dbReference>
<dbReference type="HOGENOM" id="CLU_867823_0_0_10"/>